<accession>A0A1R3U380</accession>
<sequence length="90" mass="10096">MLTRRFGRKVSISESVMTKYFFHISYENCSALDEAGNHFSTPFRAISEAELNLLTFALEAKVHGKPVPQKVVVLEDGIPRKIVAVKSTEI</sequence>
<proteinExistence type="predicted"/>
<dbReference type="Proteomes" id="UP000187891">
    <property type="component" value="Unassembled WGS sequence"/>
</dbReference>
<evidence type="ECO:0000313" key="1">
    <source>
        <dbReference type="EMBL" id="SCX36060.1"/>
    </source>
</evidence>
<protein>
    <submittedName>
        <fullName evidence="1">Uncharacterized protein</fullName>
    </submittedName>
</protein>
<evidence type="ECO:0000313" key="2">
    <source>
        <dbReference type="Proteomes" id="UP000187891"/>
    </source>
</evidence>
<dbReference type="STRING" id="1907666.DSM25559_5302"/>
<name>A0A1R3U380_9HYPH</name>
<reference evidence="2" key="1">
    <citation type="submission" date="2016-10" db="EMBL/GenBank/DDBJ databases">
        <authorList>
            <person name="Wibberg D."/>
        </authorList>
    </citation>
    <scope>NUCLEOTIDE SEQUENCE [LARGE SCALE GENOMIC DNA]</scope>
</reference>
<gene>
    <name evidence="1" type="ORF">DSM25559_5302</name>
</gene>
<dbReference type="AlphaFoldDB" id="A0A1R3U380"/>
<dbReference type="EMBL" id="FMUE01000026">
    <property type="protein sequence ID" value="SCX36060.1"/>
    <property type="molecule type" value="Genomic_DNA"/>
</dbReference>
<organism evidence="1 2">
    <name type="scientific">Agrobacterium rosae</name>
    <dbReference type="NCBI Taxonomy" id="1972867"/>
    <lineage>
        <taxon>Bacteria</taxon>
        <taxon>Pseudomonadati</taxon>
        <taxon>Pseudomonadota</taxon>
        <taxon>Alphaproteobacteria</taxon>
        <taxon>Hyphomicrobiales</taxon>
        <taxon>Rhizobiaceae</taxon>
        <taxon>Rhizobium/Agrobacterium group</taxon>
        <taxon>Agrobacterium</taxon>
    </lineage>
</organism>